<dbReference type="Proteomes" id="UP000243378">
    <property type="component" value="Unassembled WGS sequence"/>
</dbReference>
<accession>A0A1G7JBQ1</accession>
<reference evidence="1 2" key="1">
    <citation type="submission" date="2016-10" db="EMBL/GenBank/DDBJ databases">
        <authorList>
            <person name="de Groot N.N."/>
        </authorList>
    </citation>
    <scope>NUCLEOTIDE SEQUENCE [LARGE SCALE GENOMIC DNA]</scope>
    <source>
        <strain evidence="1 2">LMG 25475</strain>
    </source>
</reference>
<gene>
    <name evidence="1" type="ORF">SAMN05216381_1059</name>
</gene>
<dbReference type="RefSeq" id="WP_143024584.1">
    <property type="nucleotide sequence ID" value="NZ_FNBM01000002.1"/>
</dbReference>
<dbReference type="EMBL" id="FNBM01000002">
    <property type="protein sequence ID" value="SDF22313.1"/>
    <property type="molecule type" value="Genomic_DNA"/>
</dbReference>
<sequence length="359" mass="39114">MADAVLYTHLQPGAPALGLGIKGSAVIDNNGVVGFFNLLIPCLVTGYGTGATAKPGQGWTLVRSELPQHFTIKSPDGVFYSFGRGPNQNQYPYANMCQLFLSENVTDASVFPPQGTNVRSYAHSVDYSSSNSRHWMCPSHYYAITPGNWFLIARGSQVFFISNWNENSAGGMGGYGDNPLTSAANYGCMYFFGNFTFPDALIPKSGPQNHMALGGNYRENTWPPSSESDTYLLQYGTRLRNPLTGAVETAVMPTVQSYCSLKTGYGGAKLGIPAYAPDMSLTVQDVYDPVLGFFATLPGIFRDEFYSHRSAQEVSRALGKGGTLAECLEPFDFNGDPIYLVPTPYGTAFFCLKEKYWNA</sequence>
<name>A0A1G7JBQ1_9GAMM</name>
<dbReference type="OrthoDB" id="6891349at2"/>
<protein>
    <submittedName>
        <fullName evidence="1">Uncharacterized protein</fullName>
    </submittedName>
</protein>
<dbReference type="AlphaFoldDB" id="A0A1G7JBQ1"/>
<evidence type="ECO:0000313" key="2">
    <source>
        <dbReference type="Proteomes" id="UP000243378"/>
    </source>
</evidence>
<evidence type="ECO:0000313" key="1">
    <source>
        <dbReference type="EMBL" id="SDF22313.1"/>
    </source>
</evidence>
<proteinExistence type="predicted"/>
<organism evidence="1 2">
    <name type="scientific">Phytopseudomonas seleniipraecipitans</name>
    <dbReference type="NCBI Taxonomy" id="640205"/>
    <lineage>
        <taxon>Bacteria</taxon>
        <taxon>Pseudomonadati</taxon>
        <taxon>Pseudomonadota</taxon>
        <taxon>Gammaproteobacteria</taxon>
        <taxon>Pseudomonadales</taxon>
        <taxon>Pseudomonadaceae</taxon>
        <taxon>Phytopseudomonas</taxon>
    </lineage>
</organism>
<dbReference type="STRING" id="640205.SAMN05216381_1059"/>